<feature type="region of interest" description="Disordered" evidence="1">
    <location>
        <begin position="251"/>
        <end position="299"/>
    </location>
</feature>
<evidence type="ECO:0000256" key="1">
    <source>
        <dbReference type="SAM" id="MobiDB-lite"/>
    </source>
</evidence>
<feature type="compositionally biased region" description="Basic and acidic residues" evidence="1">
    <location>
        <begin position="49"/>
        <end position="87"/>
    </location>
</feature>
<dbReference type="EMBL" id="CADCTD010000182">
    <property type="protein sequence ID" value="CAA9287197.1"/>
    <property type="molecule type" value="Genomic_DNA"/>
</dbReference>
<feature type="region of interest" description="Disordered" evidence="1">
    <location>
        <begin position="1"/>
        <end position="173"/>
    </location>
</feature>
<sequence length="519" mass="51859">DLAAARAVAAPAAAPGPRGVGPPRAPPRRPAAPGGGRGTGRARARALRRAADGGRRAAGFGDRRRAAGDRAAARPGRRGDEPADRLHRLGGGALRPQLPGWRGARGRLPRSAAGDARGRAGAGAGRQPGDAGACLPRHRPRAPPAADVLRGAAGGAAGGDEIHPRLRSGRRGAGAGLHPAVAWLRHCRPRCDQRRGRSRVGAGRDRARGRAAGAGGAAEERRAAAAWLADRGDGGADARLRAAACGHHQCRRAAADPPGRADAGEPGRDGGAGHPGRLHRALRRPRDADPGRGEDGARLVHHRADGLYAPAMRARPLVPGAAAYRRALALQGACLPRLGHRGAGGAGGAAAGAGRGAGPRRGRAGLRAGAGDLRAGRGRLRLGLRGEVRAGDGARGHPHLRRRLSGGAGPGGCGAARADPAHHAGLDGGGDRLLHLPPAGRGDGRGRAARAAGARAAGDGAAGADGAVLRPRRRGAGAVPALGAPPGGGGAAGPPCQRPLPQCGARSAHRRLPHHETPL</sequence>
<proteinExistence type="predicted"/>
<organism evidence="2">
    <name type="scientific">uncultured Craurococcus sp</name>
    <dbReference type="NCBI Taxonomy" id="1135998"/>
    <lineage>
        <taxon>Bacteria</taxon>
        <taxon>Pseudomonadati</taxon>
        <taxon>Pseudomonadota</taxon>
        <taxon>Alphaproteobacteria</taxon>
        <taxon>Acetobacterales</taxon>
        <taxon>Acetobacteraceae</taxon>
        <taxon>Craurococcus</taxon>
        <taxon>environmental samples</taxon>
    </lineage>
</organism>
<reference evidence="2" key="1">
    <citation type="submission" date="2020-02" db="EMBL/GenBank/DDBJ databases">
        <authorList>
            <person name="Meier V. D."/>
        </authorList>
    </citation>
    <scope>NUCLEOTIDE SEQUENCE</scope>
    <source>
        <strain evidence="2">AVDCRST_MAG27</strain>
    </source>
</reference>
<protein>
    <submittedName>
        <fullName evidence="2">NADH dehydrogenase, subunit 5</fullName>
    </submittedName>
</protein>
<feature type="compositionally biased region" description="Low complexity" evidence="1">
    <location>
        <begin position="1"/>
        <end position="17"/>
    </location>
</feature>
<evidence type="ECO:0000313" key="2">
    <source>
        <dbReference type="EMBL" id="CAA9287197.1"/>
    </source>
</evidence>
<feature type="compositionally biased region" description="Basic and acidic residues" evidence="1">
    <location>
        <begin position="419"/>
        <end position="434"/>
    </location>
</feature>
<name>A0A6J4JTI2_9PROT</name>
<dbReference type="AlphaFoldDB" id="A0A6J4JTI2"/>
<feature type="compositionally biased region" description="Low complexity" evidence="1">
    <location>
        <begin position="449"/>
        <end position="469"/>
    </location>
</feature>
<feature type="region of interest" description="Disordered" evidence="1">
    <location>
        <begin position="389"/>
        <end position="519"/>
    </location>
</feature>
<gene>
    <name evidence="2" type="ORF">AVDCRST_MAG27-4348</name>
</gene>
<feature type="region of interest" description="Disordered" evidence="1">
    <location>
        <begin position="342"/>
        <end position="367"/>
    </location>
</feature>
<feature type="non-terminal residue" evidence="2">
    <location>
        <position position="519"/>
    </location>
</feature>
<accession>A0A6J4JTI2</accession>
<feature type="non-terminal residue" evidence="2">
    <location>
        <position position="1"/>
    </location>
</feature>
<feature type="compositionally biased region" description="Gly residues" evidence="1">
    <location>
        <begin position="342"/>
        <end position="357"/>
    </location>
</feature>
<feature type="compositionally biased region" description="Basic and acidic residues" evidence="1">
    <location>
        <begin position="284"/>
        <end position="299"/>
    </location>
</feature>
<feature type="region of interest" description="Disordered" evidence="1">
    <location>
        <begin position="193"/>
        <end position="219"/>
    </location>
</feature>